<dbReference type="PROSITE" id="PS51867">
    <property type="entry name" value="ZF_RING_GID"/>
    <property type="match status" value="1"/>
</dbReference>
<accession>A0ABM1RFE0</accession>
<protein>
    <submittedName>
        <fullName evidence="10">Protein RMD5 homolog A-like</fullName>
    </submittedName>
</protein>
<dbReference type="SMART" id="SM00757">
    <property type="entry name" value="CRA"/>
    <property type="match status" value="1"/>
</dbReference>
<dbReference type="InterPro" id="IPR006594">
    <property type="entry name" value="LisH"/>
</dbReference>
<sequence>MNQTTAVVKDAFDRVTKKQKLHHSVSLDVIDLVCDTIQDTLSQIQLGNNDGVEPESVLAELRQKLDALLPIIQLKRSQKETKLSLDKLVKTFESFYHPDISLACRNIGFDIRLVNKILIQHCYREGLFEVGDCLVKEAGEEEENEVRSQSFEIKQIVESMKLRRNIEPAMRWISANRGKLKEKSSEMEFKLVSLKYCDMLREGNRDDAMKYARTHFTRYCSGHLREIQKLVTCQIWIGKLDKCPYAEMVSSSCWDKVTKELIREYYNLLGQPSRSPLTVALSAGLESLPTLLKLVDVMAPLKKEEWEEMKQLPVPLELGNELQFHSVFVCPVSRDESSSKENPPMMMMPCRHVISKQSLIRLSKNCASRRFKCPYCSALTSSPACRQLFF</sequence>
<evidence type="ECO:0000256" key="3">
    <source>
        <dbReference type="ARBA" id="ARBA00022723"/>
    </source>
</evidence>
<evidence type="ECO:0000256" key="4">
    <source>
        <dbReference type="ARBA" id="ARBA00022771"/>
    </source>
</evidence>
<dbReference type="Pfam" id="PF13445">
    <property type="entry name" value="zf-RING_UBOX"/>
    <property type="match status" value="1"/>
</dbReference>
<evidence type="ECO:0000256" key="1">
    <source>
        <dbReference type="ARBA" id="ARBA00004496"/>
    </source>
</evidence>
<dbReference type="InterPro" id="IPR013144">
    <property type="entry name" value="CRA_dom"/>
</dbReference>
<dbReference type="Proteomes" id="UP000694864">
    <property type="component" value="Chromosome 20"/>
</dbReference>
<dbReference type="InterPro" id="IPR024964">
    <property type="entry name" value="CTLH/CRA"/>
</dbReference>
<dbReference type="Pfam" id="PF10607">
    <property type="entry name" value="CTLH"/>
    <property type="match status" value="1"/>
</dbReference>
<evidence type="ECO:0000313" key="9">
    <source>
        <dbReference type="Proteomes" id="UP000694864"/>
    </source>
</evidence>
<dbReference type="InterPro" id="IPR027370">
    <property type="entry name" value="Znf-RING_euk"/>
</dbReference>
<dbReference type="InterPro" id="IPR044063">
    <property type="entry name" value="ZF_RING_GID"/>
</dbReference>
<evidence type="ECO:0000256" key="6">
    <source>
        <dbReference type="PROSITE-ProRule" id="PRU01215"/>
    </source>
</evidence>
<gene>
    <name evidence="10" type="primary">LOC104769153</name>
</gene>
<comment type="subcellular location">
    <subcellularLocation>
        <location evidence="1">Cytoplasm</location>
    </subcellularLocation>
</comment>
<evidence type="ECO:0000313" key="10">
    <source>
        <dbReference type="RefSeq" id="XP_019097728.1"/>
    </source>
</evidence>
<dbReference type="RefSeq" id="XP_019097728.1">
    <property type="nucleotide sequence ID" value="XM_019242183.1"/>
</dbReference>
<organism evidence="9 10">
    <name type="scientific">Camelina sativa</name>
    <name type="common">False flax</name>
    <name type="synonym">Myagrum sativum</name>
    <dbReference type="NCBI Taxonomy" id="90675"/>
    <lineage>
        <taxon>Eukaryota</taxon>
        <taxon>Viridiplantae</taxon>
        <taxon>Streptophyta</taxon>
        <taxon>Embryophyta</taxon>
        <taxon>Tracheophyta</taxon>
        <taxon>Spermatophyta</taxon>
        <taxon>Magnoliopsida</taxon>
        <taxon>eudicotyledons</taxon>
        <taxon>Gunneridae</taxon>
        <taxon>Pentapetalae</taxon>
        <taxon>rosids</taxon>
        <taxon>malvids</taxon>
        <taxon>Brassicales</taxon>
        <taxon>Brassicaceae</taxon>
        <taxon>Camelineae</taxon>
        <taxon>Camelina</taxon>
    </lineage>
</organism>
<evidence type="ECO:0000256" key="2">
    <source>
        <dbReference type="ARBA" id="ARBA00022490"/>
    </source>
</evidence>
<proteinExistence type="predicted"/>
<feature type="zinc finger region" description="RING-Gid-type" evidence="6">
    <location>
        <begin position="330"/>
        <end position="376"/>
    </location>
</feature>
<dbReference type="PANTHER" id="PTHR12170">
    <property type="entry name" value="MACROPHAGE ERYTHROBLAST ATTACHER-RELATED"/>
    <property type="match status" value="1"/>
</dbReference>
<reference evidence="9" key="1">
    <citation type="journal article" date="2014" name="Nat. Commun.">
        <title>The emerging biofuel crop Camelina sativa retains a highly undifferentiated hexaploid genome structure.</title>
        <authorList>
            <person name="Kagale S."/>
            <person name="Koh C."/>
            <person name="Nixon J."/>
            <person name="Bollina V."/>
            <person name="Clarke W.E."/>
            <person name="Tuteja R."/>
            <person name="Spillane C."/>
            <person name="Robinson S.J."/>
            <person name="Links M.G."/>
            <person name="Clarke C."/>
            <person name="Higgins E.E."/>
            <person name="Huebert T."/>
            <person name="Sharpe A.G."/>
            <person name="Parkin I.A."/>
        </authorList>
    </citation>
    <scope>NUCLEOTIDE SEQUENCE [LARGE SCALE GENOMIC DNA]</scope>
    <source>
        <strain evidence="9">cv. DH55</strain>
    </source>
</reference>
<feature type="domain" description="RING-Gid-type" evidence="8">
    <location>
        <begin position="330"/>
        <end position="376"/>
    </location>
</feature>
<keyword evidence="3" id="KW-0479">Metal-binding</keyword>
<dbReference type="SMART" id="SM00668">
    <property type="entry name" value="CTLH"/>
    <property type="match status" value="1"/>
</dbReference>
<reference evidence="10" key="2">
    <citation type="submission" date="2025-08" db="UniProtKB">
        <authorList>
            <consortium name="RefSeq"/>
        </authorList>
    </citation>
    <scope>IDENTIFICATION</scope>
    <source>
        <tissue evidence="10">Leaf</tissue>
    </source>
</reference>
<dbReference type="PANTHER" id="PTHR12170:SF3">
    <property type="entry name" value="GH10162P"/>
    <property type="match status" value="1"/>
</dbReference>
<keyword evidence="9" id="KW-1185">Reference proteome</keyword>
<evidence type="ECO:0000259" key="7">
    <source>
        <dbReference type="PROSITE" id="PS50897"/>
    </source>
</evidence>
<evidence type="ECO:0000256" key="5">
    <source>
        <dbReference type="ARBA" id="ARBA00022833"/>
    </source>
</evidence>
<feature type="domain" description="CTLH" evidence="7">
    <location>
        <begin position="149"/>
        <end position="207"/>
    </location>
</feature>
<keyword evidence="5" id="KW-0862">Zinc</keyword>
<dbReference type="GeneID" id="104769153"/>
<dbReference type="PROSITE" id="PS50897">
    <property type="entry name" value="CTLH"/>
    <property type="match status" value="1"/>
</dbReference>
<keyword evidence="2" id="KW-0963">Cytoplasm</keyword>
<dbReference type="InterPro" id="IPR006595">
    <property type="entry name" value="CTLH_C"/>
</dbReference>
<keyword evidence="4 6" id="KW-0863">Zinc-finger</keyword>
<name>A0ABM1RFE0_CAMSA</name>
<evidence type="ECO:0000259" key="8">
    <source>
        <dbReference type="PROSITE" id="PS51867"/>
    </source>
</evidence>
<dbReference type="PROSITE" id="PS50896">
    <property type="entry name" value="LISH"/>
    <property type="match status" value="1"/>
</dbReference>
<dbReference type="InterPro" id="IPR045098">
    <property type="entry name" value="Fyv10_fam"/>
</dbReference>